<dbReference type="GO" id="GO:0016020">
    <property type="term" value="C:membrane"/>
    <property type="evidence" value="ECO:0007669"/>
    <property type="project" value="InterPro"/>
</dbReference>
<keyword evidence="6" id="KW-0418">Kinase</keyword>
<dbReference type="EC" id="2.7.13.3" evidence="2"/>
<dbReference type="GO" id="GO:0000155">
    <property type="term" value="F:phosphorelay sensor kinase activity"/>
    <property type="evidence" value="ECO:0007669"/>
    <property type="project" value="InterPro"/>
</dbReference>
<keyword evidence="9" id="KW-0812">Transmembrane</keyword>
<feature type="transmembrane region" description="Helical" evidence="9">
    <location>
        <begin position="145"/>
        <end position="162"/>
    </location>
</feature>
<keyword evidence="7" id="KW-0067">ATP-binding</keyword>
<keyword evidence="5" id="KW-0547">Nucleotide-binding</keyword>
<feature type="transmembrane region" description="Helical" evidence="9">
    <location>
        <begin position="53"/>
        <end position="70"/>
    </location>
</feature>
<feature type="domain" description="Histidine kinase/HSP90-like ATPase" evidence="10">
    <location>
        <begin position="294"/>
        <end position="384"/>
    </location>
</feature>
<dbReference type="SUPFAM" id="SSF55874">
    <property type="entry name" value="ATPase domain of HSP90 chaperone/DNA topoisomerase II/histidine kinase"/>
    <property type="match status" value="1"/>
</dbReference>
<evidence type="ECO:0000256" key="7">
    <source>
        <dbReference type="ARBA" id="ARBA00022840"/>
    </source>
</evidence>
<evidence type="ECO:0000256" key="6">
    <source>
        <dbReference type="ARBA" id="ARBA00022777"/>
    </source>
</evidence>
<dbReference type="GO" id="GO:0005524">
    <property type="term" value="F:ATP binding"/>
    <property type="evidence" value="ECO:0007669"/>
    <property type="project" value="UniProtKB-KW"/>
</dbReference>
<dbReference type="InterPro" id="IPR003594">
    <property type="entry name" value="HATPase_dom"/>
</dbReference>
<keyword evidence="9" id="KW-0472">Membrane</keyword>
<evidence type="ECO:0000256" key="1">
    <source>
        <dbReference type="ARBA" id="ARBA00000085"/>
    </source>
</evidence>
<dbReference type="EMBL" id="RJJQ01000007">
    <property type="protein sequence ID" value="RNI22802.1"/>
    <property type="molecule type" value="Genomic_DNA"/>
</dbReference>
<keyword evidence="8" id="KW-0902">Two-component regulatory system</keyword>
<proteinExistence type="predicted"/>
<keyword evidence="9" id="KW-1133">Transmembrane helix</keyword>
<evidence type="ECO:0000256" key="2">
    <source>
        <dbReference type="ARBA" id="ARBA00012438"/>
    </source>
</evidence>
<keyword evidence="4" id="KW-0808">Transferase</keyword>
<dbReference type="Proteomes" id="UP000271678">
    <property type="component" value="Unassembled WGS sequence"/>
</dbReference>
<comment type="caution">
    <text evidence="12">The sequence shown here is derived from an EMBL/GenBank/DDBJ whole genome shotgun (WGS) entry which is preliminary data.</text>
</comment>
<dbReference type="PANTHER" id="PTHR24421:SF10">
    <property type="entry name" value="NITRATE_NITRITE SENSOR PROTEIN NARQ"/>
    <property type="match status" value="1"/>
</dbReference>
<dbReference type="OrthoDB" id="227596at2"/>
<organism evidence="12 13">
    <name type="scientific">Flexivirga caeni</name>
    <dbReference type="NCBI Taxonomy" id="2294115"/>
    <lineage>
        <taxon>Bacteria</taxon>
        <taxon>Bacillati</taxon>
        <taxon>Actinomycetota</taxon>
        <taxon>Actinomycetes</taxon>
        <taxon>Micrococcales</taxon>
        <taxon>Dermacoccaceae</taxon>
        <taxon>Flexivirga</taxon>
    </lineage>
</organism>
<evidence type="ECO:0000259" key="10">
    <source>
        <dbReference type="Pfam" id="PF02518"/>
    </source>
</evidence>
<dbReference type="Pfam" id="PF07730">
    <property type="entry name" value="HisKA_3"/>
    <property type="match status" value="1"/>
</dbReference>
<feature type="domain" description="Signal transduction histidine kinase subgroup 3 dimerisation and phosphoacceptor" evidence="11">
    <location>
        <begin position="195"/>
        <end position="261"/>
    </location>
</feature>
<dbReference type="Pfam" id="PF02518">
    <property type="entry name" value="HATPase_c"/>
    <property type="match status" value="1"/>
</dbReference>
<sequence length="394" mass="41370">MLSRLRRELETSDEQPASGAWLDLFDERAQPFITTGLLVLALLTANPVGGRMWLSYVLLAASGAFAYARLVPATLLGPLARLAVSVGFCVTAGVAFGAGDWAVSMVILACGHVGTVWPPRVAVLLTVLTVAVASASNALGSADPWLWYTVLLIGLCVLPGLATQNRRRTLRLSAQLVEQTQLTAESDARASALAERTRIAREIHDVLAHSLSGVSLQLDLADAQFEAGRPEQGRATVQRARGLVVEGLDEARRAVRALREGTIDLPVTLGRMVQPGEQLTCAELGDVGAATAAEVVRIVQEALTNARRHAQGAPVRVTVARSGAEIQLEVVNGPGAEAASDAGSGMGLVGIRERVELLDGRHEIGPVNDGEYAGGWRVAAALPAQTENAGNNGN</sequence>
<dbReference type="InterPro" id="IPR036890">
    <property type="entry name" value="HATPase_C_sf"/>
</dbReference>
<dbReference type="InterPro" id="IPR050482">
    <property type="entry name" value="Sensor_HK_TwoCompSys"/>
</dbReference>
<dbReference type="PANTHER" id="PTHR24421">
    <property type="entry name" value="NITRATE/NITRITE SENSOR PROTEIN NARX-RELATED"/>
    <property type="match status" value="1"/>
</dbReference>
<gene>
    <name evidence="12" type="ORF">EFY87_08260</name>
</gene>
<accession>A0A3M9MB58</accession>
<evidence type="ECO:0000256" key="8">
    <source>
        <dbReference type="ARBA" id="ARBA00023012"/>
    </source>
</evidence>
<dbReference type="Gene3D" id="3.30.565.10">
    <property type="entry name" value="Histidine kinase-like ATPase, C-terminal domain"/>
    <property type="match status" value="1"/>
</dbReference>
<comment type="catalytic activity">
    <reaction evidence="1">
        <text>ATP + protein L-histidine = ADP + protein N-phospho-L-histidine.</text>
        <dbReference type="EC" id="2.7.13.3"/>
    </reaction>
</comment>
<evidence type="ECO:0000259" key="11">
    <source>
        <dbReference type="Pfam" id="PF07730"/>
    </source>
</evidence>
<dbReference type="AlphaFoldDB" id="A0A3M9MB58"/>
<name>A0A3M9MB58_9MICO</name>
<evidence type="ECO:0000313" key="12">
    <source>
        <dbReference type="EMBL" id="RNI22802.1"/>
    </source>
</evidence>
<feature type="transmembrane region" description="Helical" evidence="9">
    <location>
        <begin position="121"/>
        <end position="139"/>
    </location>
</feature>
<reference evidence="12 13" key="1">
    <citation type="submission" date="2018-11" db="EMBL/GenBank/DDBJ databases">
        <title>Draft genome of Simplicispira Flexivirga sp. BO-16.</title>
        <authorList>
            <person name="Im W.T."/>
        </authorList>
    </citation>
    <scope>NUCLEOTIDE SEQUENCE [LARGE SCALE GENOMIC DNA]</scope>
    <source>
        <strain evidence="12 13">BO-16</strain>
    </source>
</reference>
<dbReference type="CDD" id="cd16917">
    <property type="entry name" value="HATPase_UhpB-NarQ-NarX-like"/>
    <property type="match status" value="1"/>
</dbReference>
<protein>
    <recommendedName>
        <fullName evidence="2">histidine kinase</fullName>
        <ecNumber evidence="2">2.7.13.3</ecNumber>
    </recommendedName>
</protein>
<dbReference type="GO" id="GO:0046983">
    <property type="term" value="F:protein dimerization activity"/>
    <property type="evidence" value="ECO:0007669"/>
    <property type="project" value="InterPro"/>
</dbReference>
<dbReference type="Gene3D" id="1.20.5.1930">
    <property type="match status" value="1"/>
</dbReference>
<keyword evidence="3" id="KW-0597">Phosphoprotein</keyword>
<dbReference type="RefSeq" id="WP_123271003.1">
    <property type="nucleotide sequence ID" value="NZ_RJJQ01000007.1"/>
</dbReference>
<evidence type="ECO:0000256" key="5">
    <source>
        <dbReference type="ARBA" id="ARBA00022741"/>
    </source>
</evidence>
<evidence type="ECO:0000256" key="9">
    <source>
        <dbReference type="SAM" id="Phobius"/>
    </source>
</evidence>
<evidence type="ECO:0000313" key="13">
    <source>
        <dbReference type="Proteomes" id="UP000271678"/>
    </source>
</evidence>
<keyword evidence="13" id="KW-1185">Reference proteome</keyword>
<feature type="transmembrane region" description="Helical" evidence="9">
    <location>
        <begin position="82"/>
        <end position="109"/>
    </location>
</feature>
<evidence type="ECO:0000256" key="4">
    <source>
        <dbReference type="ARBA" id="ARBA00022679"/>
    </source>
</evidence>
<dbReference type="InterPro" id="IPR011712">
    <property type="entry name" value="Sig_transdc_His_kin_sub3_dim/P"/>
</dbReference>
<evidence type="ECO:0000256" key="3">
    <source>
        <dbReference type="ARBA" id="ARBA00022553"/>
    </source>
</evidence>